<dbReference type="EMBL" id="PKPP01009213">
    <property type="protein sequence ID" value="PWA48769.1"/>
    <property type="molecule type" value="Genomic_DNA"/>
</dbReference>
<gene>
    <name evidence="2" type="ORF">CTI12_AA410820</name>
</gene>
<dbReference type="Pfam" id="PF22936">
    <property type="entry name" value="Pol_BBD"/>
    <property type="match status" value="3"/>
</dbReference>
<comment type="caution">
    <text evidence="2">The sequence shown here is derived from an EMBL/GenBank/DDBJ whole genome shotgun (WGS) entry which is preliminary data.</text>
</comment>
<dbReference type="PANTHER" id="PTHR47592">
    <property type="entry name" value="PBF68 PROTEIN"/>
    <property type="match status" value="1"/>
</dbReference>
<keyword evidence="3" id="KW-1185">Reference proteome</keyword>
<name>A0A2U1LIG0_ARTAN</name>
<dbReference type="OrthoDB" id="2596766at2759"/>
<evidence type="ECO:0000259" key="1">
    <source>
        <dbReference type="Pfam" id="PF22936"/>
    </source>
</evidence>
<feature type="domain" description="Retrovirus-related Pol polyprotein from transposon TNT 1-94-like beta-barrel" evidence="1">
    <location>
        <begin position="179"/>
        <end position="258"/>
    </location>
</feature>
<dbReference type="AlphaFoldDB" id="A0A2U1LIG0"/>
<feature type="domain" description="Retrovirus-related Pol polyprotein from transposon TNT 1-94-like beta-barrel" evidence="1">
    <location>
        <begin position="447"/>
        <end position="526"/>
    </location>
</feature>
<dbReference type="InterPro" id="IPR054722">
    <property type="entry name" value="PolX-like_BBD"/>
</dbReference>
<evidence type="ECO:0000313" key="2">
    <source>
        <dbReference type="EMBL" id="PWA48769.1"/>
    </source>
</evidence>
<dbReference type="Proteomes" id="UP000245207">
    <property type="component" value="Unassembled WGS sequence"/>
</dbReference>
<organism evidence="2 3">
    <name type="scientific">Artemisia annua</name>
    <name type="common">Sweet wormwood</name>
    <dbReference type="NCBI Taxonomy" id="35608"/>
    <lineage>
        <taxon>Eukaryota</taxon>
        <taxon>Viridiplantae</taxon>
        <taxon>Streptophyta</taxon>
        <taxon>Embryophyta</taxon>
        <taxon>Tracheophyta</taxon>
        <taxon>Spermatophyta</taxon>
        <taxon>Magnoliopsida</taxon>
        <taxon>eudicotyledons</taxon>
        <taxon>Gunneridae</taxon>
        <taxon>Pentapetalae</taxon>
        <taxon>asterids</taxon>
        <taxon>campanulids</taxon>
        <taxon>Asterales</taxon>
        <taxon>Asteraceae</taxon>
        <taxon>Asteroideae</taxon>
        <taxon>Anthemideae</taxon>
        <taxon>Artemisiinae</taxon>
        <taxon>Artemisia</taxon>
    </lineage>
</organism>
<feature type="domain" description="Retrovirus-related Pol polyprotein from transposon TNT 1-94-like beta-barrel" evidence="1">
    <location>
        <begin position="33"/>
        <end position="113"/>
    </location>
</feature>
<accession>A0A2U1LIG0</accession>
<protein>
    <recommendedName>
        <fullName evidence="1">Retrovirus-related Pol polyprotein from transposon TNT 1-94-like beta-barrel domain-containing protein</fullName>
    </recommendedName>
</protein>
<reference evidence="2 3" key="1">
    <citation type="journal article" date="2018" name="Mol. Plant">
        <title>The genome of Artemisia annua provides insight into the evolution of Asteraceae family and artemisinin biosynthesis.</title>
        <authorList>
            <person name="Shen Q."/>
            <person name="Zhang L."/>
            <person name="Liao Z."/>
            <person name="Wang S."/>
            <person name="Yan T."/>
            <person name="Shi P."/>
            <person name="Liu M."/>
            <person name="Fu X."/>
            <person name="Pan Q."/>
            <person name="Wang Y."/>
            <person name="Lv Z."/>
            <person name="Lu X."/>
            <person name="Zhang F."/>
            <person name="Jiang W."/>
            <person name="Ma Y."/>
            <person name="Chen M."/>
            <person name="Hao X."/>
            <person name="Li L."/>
            <person name="Tang Y."/>
            <person name="Lv G."/>
            <person name="Zhou Y."/>
            <person name="Sun X."/>
            <person name="Brodelius P.E."/>
            <person name="Rose J.K.C."/>
            <person name="Tang K."/>
        </authorList>
    </citation>
    <scope>NUCLEOTIDE SEQUENCE [LARGE SCALE GENOMIC DNA]</scope>
    <source>
        <strain evidence="3">cv. Huhao1</strain>
        <tissue evidence="2">Leaf</tissue>
    </source>
</reference>
<sequence>MPHDTERVVHKETIGLLVCNEDPELTQARARGWYLATRCTVHVCNSRDMFVDYEPVTGHEVILDNNSHVDVVGFGTVMLPLTTGKVLTLENVFHIPTITKCLISVVKLTDVGFGVSFGGEECVINKGRNVIGKGYKEDGLYRLSVLEENSGVKVVHDETISLLVAGESPELIKARARSWILSNRCTVHVCNSRDMFVDYHPLNGHEVKLDYVDTRAEVAGVGTVKLRLATGKVWILRNVFHMPKIIKCILSLSKLGESNLLTTWAVTDGVLKNGDEVVGTASKEGGLFRLSLVDECQDGTEGYVSCSTTKSNDVFILQQADHTIAKMPNYENLKVLHASCNISLMMLPLTTGKVLTLENVFHIPTITKCLISVVKLTDVGFGVSFGGEECVINKGRNVIGKGYKEDGLYRLSVLEENSGVKVVHDETISLLVAGESPELIKARARSWILSNRCTVHVCNSRDMFVDYHPLNGHEVKLDYVDTRAEVAGVGTVKLRLATGKVWILRNVFHMPKIIKCILSLSKLGESNLLTTWAVTDGVLKNGDEVVGTASKEGGLFRLSLVDECQDGTEGYSDPKDMKAGVHRQRTSHNRVCDIIE</sequence>
<dbReference type="PANTHER" id="PTHR47592:SF30">
    <property type="entry name" value="CCHC-TYPE DOMAIN-CONTAINING PROTEIN"/>
    <property type="match status" value="1"/>
</dbReference>
<evidence type="ECO:0000313" key="3">
    <source>
        <dbReference type="Proteomes" id="UP000245207"/>
    </source>
</evidence>
<proteinExistence type="predicted"/>